<evidence type="ECO:0000313" key="1">
    <source>
        <dbReference type="EMBL" id="VXD10746.1"/>
    </source>
</evidence>
<organism evidence="1 2">
    <name type="scientific">Planktothrix paucivesiculata PCC 9631</name>
    <dbReference type="NCBI Taxonomy" id="671071"/>
    <lineage>
        <taxon>Bacteria</taxon>
        <taxon>Bacillati</taxon>
        <taxon>Cyanobacteriota</taxon>
        <taxon>Cyanophyceae</taxon>
        <taxon>Oscillatoriophycideae</taxon>
        <taxon>Oscillatoriales</taxon>
        <taxon>Microcoleaceae</taxon>
        <taxon>Planktothrix</taxon>
    </lineage>
</organism>
<name>A0A7Z9BJ10_9CYAN</name>
<dbReference type="InterPro" id="IPR029060">
    <property type="entry name" value="PIN-like_dom_sf"/>
</dbReference>
<dbReference type="RefSeq" id="WP_083623062.1">
    <property type="nucleotide sequence ID" value="NZ_LR735024.1"/>
</dbReference>
<dbReference type="AlphaFoldDB" id="A0A7Z9BJ10"/>
<evidence type="ECO:0000313" key="2">
    <source>
        <dbReference type="Proteomes" id="UP000182190"/>
    </source>
</evidence>
<dbReference type="Proteomes" id="UP000182190">
    <property type="component" value="Unassembled WGS sequence"/>
</dbReference>
<dbReference type="OrthoDB" id="512989at2"/>
<proteinExistence type="predicted"/>
<dbReference type="SUPFAM" id="SSF88723">
    <property type="entry name" value="PIN domain-like"/>
    <property type="match status" value="1"/>
</dbReference>
<evidence type="ECO:0008006" key="3">
    <source>
        <dbReference type="Google" id="ProtNLM"/>
    </source>
</evidence>
<protein>
    <recommendedName>
        <fullName evidence="3">PIN domain-containing protein</fullName>
    </recommendedName>
</protein>
<reference evidence="1" key="1">
    <citation type="submission" date="2019-10" db="EMBL/GenBank/DDBJ databases">
        <authorList>
            <consortium name="Genoscope - CEA"/>
            <person name="William W."/>
        </authorList>
    </citation>
    <scope>NUCLEOTIDE SEQUENCE [LARGE SCALE GENOMIC DNA]</scope>
    <source>
        <strain evidence="1">BBR_PRJEB10994</strain>
    </source>
</reference>
<sequence length="150" mass="17343">MSSLKRIFLDTNVFIIGDANKQSNESLILEALGYRDKPPILNIEIILSDELLDQIRRVAKYLYGKDQAGEIISNIWRWFDIFYVPSTTNWNQEKIRLIQTKVIPSEDIEIYLSAKYGSADCFVSGNRELIKAIADFECLIPENFVSQYLK</sequence>
<dbReference type="CDD" id="cd18694">
    <property type="entry name" value="PIN_VapC-like"/>
    <property type="match status" value="1"/>
</dbReference>
<dbReference type="EMBL" id="CZCS02000004">
    <property type="protein sequence ID" value="VXD10746.1"/>
    <property type="molecule type" value="Genomic_DNA"/>
</dbReference>
<comment type="caution">
    <text evidence="1">The sequence shown here is derived from an EMBL/GenBank/DDBJ whole genome shotgun (WGS) entry which is preliminary data.</text>
</comment>
<gene>
    <name evidence="1" type="ORF">PL9631_1010012</name>
</gene>
<accession>A0A7Z9BJ10</accession>
<keyword evidence="2" id="KW-1185">Reference proteome</keyword>